<gene>
    <name evidence="1" type="ORF">C8A01DRAFT_14388</name>
</gene>
<proteinExistence type="predicted"/>
<reference evidence="2" key="1">
    <citation type="journal article" date="2023" name="Mol. Phylogenet. Evol.">
        <title>Genome-scale phylogeny and comparative genomics of the fungal order Sordariales.</title>
        <authorList>
            <person name="Hensen N."/>
            <person name="Bonometti L."/>
            <person name="Westerberg I."/>
            <person name="Brannstrom I.O."/>
            <person name="Guillou S."/>
            <person name="Cros-Aarteil S."/>
            <person name="Calhoun S."/>
            <person name="Haridas S."/>
            <person name="Kuo A."/>
            <person name="Mondo S."/>
            <person name="Pangilinan J."/>
            <person name="Riley R."/>
            <person name="LaButti K."/>
            <person name="Andreopoulos B."/>
            <person name="Lipzen A."/>
            <person name="Chen C."/>
            <person name="Yan M."/>
            <person name="Daum C."/>
            <person name="Ng V."/>
            <person name="Clum A."/>
            <person name="Steindorff A."/>
            <person name="Ohm R.A."/>
            <person name="Martin F."/>
            <person name="Silar P."/>
            <person name="Natvig D.O."/>
            <person name="Lalanne C."/>
            <person name="Gautier V."/>
            <person name="Ament-Velasquez S.L."/>
            <person name="Kruys A."/>
            <person name="Hutchinson M.I."/>
            <person name="Powell A.J."/>
            <person name="Barry K."/>
            <person name="Miller A.N."/>
            <person name="Grigoriev I.V."/>
            <person name="Debuchy R."/>
            <person name="Gladieux P."/>
            <person name="Hiltunen Thoren M."/>
            <person name="Johannesson H."/>
        </authorList>
    </citation>
    <scope>NUCLEOTIDE SEQUENCE [LARGE SCALE GENOMIC DNA]</scope>
    <source>
        <strain evidence="2">CBS 284.82</strain>
    </source>
</reference>
<dbReference type="Proteomes" id="UP001303115">
    <property type="component" value="Unassembled WGS sequence"/>
</dbReference>
<evidence type="ECO:0000313" key="1">
    <source>
        <dbReference type="EMBL" id="KAK4041909.1"/>
    </source>
</evidence>
<dbReference type="EMBL" id="MU854349">
    <property type="protein sequence ID" value="KAK4041909.1"/>
    <property type="molecule type" value="Genomic_DNA"/>
</dbReference>
<sequence length="170" mass="19559">MVATPAPKAPKTLQEQIDAEWQEVTDGAASGTAAFRAWEVPVPAWIDPAKHIFSNTPAITTYFNGLELFHNPYTNTIRPVLPLSEGREQAQIPRPARLICHFLRANTELWRWVEEIKREKTMTPLEQWMQNESELELERVEELGRKSVKKNYTKWAEHAGFGLERDYSVA</sequence>
<comment type="caution">
    <text evidence="1">The sequence shown here is derived from an EMBL/GenBank/DDBJ whole genome shotgun (WGS) entry which is preliminary data.</text>
</comment>
<protein>
    <submittedName>
        <fullName evidence="1">Uncharacterized protein</fullName>
    </submittedName>
</protein>
<keyword evidence="2" id="KW-1185">Reference proteome</keyword>
<accession>A0AAN6PMM3</accession>
<evidence type="ECO:0000313" key="2">
    <source>
        <dbReference type="Proteomes" id="UP001303115"/>
    </source>
</evidence>
<dbReference type="AlphaFoldDB" id="A0AAN6PMM3"/>
<name>A0AAN6PMM3_9PEZI</name>
<organism evidence="1 2">
    <name type="scientific">Parachaetomium inaequale</name>
    <dbReference type="NCBI Taxonomy" id="2588326"/>
    <lineage>
        <taxon>Eukaryota</taxon>
        <taxon>Fungi</taxon>
        <taxon>Dikarya</taxon>
        <taxon>Ascomycota</taxon>
        <taxon>Pezizomycotina</taxon>
        <taxon>Sordariomycetes</taxon>
        <taxon>Sordariomycetidae</taxon>
        <taxon>Sordariales</taxon>
        <taxon>Chaetomiaceae</taxon>
        <taxon>Parachaetomium</taxon>
    </lineage>
</organism>